<dbReference type="SMART" id="SM00534">
    <property type="entry name" value="MUTSac"/>
    <property type="match status" value="1"/>
</dbReference>
<dbReference type="GO" id="GO:0140664">
    <property type="term" value="F:ATP-dependent DNA damage sensor activity"/>
    <property type="evidence" value="ECO:0007669"/>
    <property type="project" value="InterPro"/>
</dbReference>
<evidence type="ECO:0000256" key="6">
    <source>
        <dbReference type="ARBA" id="ARBA00023204"/>
    </source>
</evidence>
<evidence type="ECO:0008006" key="10">
    <source>
        <dbReference type="Google" id="ProtNLM"/>
    </source>
</evidence>
<dbReference type="InterPro" id="IPR016151">
    <property type="entry name" value="DNA_mismatch_repair_MutS_N"/>
</dbReference>
<dbReference type="SUPFAM" id="SSF48334">
    <property type="entry name" value="DNA repair protein MutS, domain III"/>
    <property type="match status" value="1"/>
</dbReference>
<evidence type="ECO:0000259" key="8">
    <source>
        <dbReference type="SMART" id="SM00534"/>
    </source>
</evidence>
<feature type="domain" description="DNA mismatch repair protein MutS core" evidence="7">
    <location>
        <begin position="327"/>
        <end position="680"/>
    </location>
</feature>
<dbReference type="EMBL" id="MN739334">
    <property type="protein sequence ID" value="QHS99119.1"/>
    <property type="molecule type" value="Genomic_DNA"/>
</dbReference>
<proteinExistence type="inferred from homology"/>
<dbReference type="Pfam" id="PF05192">
    <property type="entry name" value="MutS_III"/>
    <property type="match status" value="1"/>
</dbReference>
<dbReference type="GO" id="GO:0005524">
    <property type="term" value="F:ATP binding"/>
    <property type="evidence" value="ECO:0007669"/>
    <property type="project" value="UniProtKB-KW"/>
</dbReference>
<dbReference type="SUPFAM" id="SSF55271">
    <property type="entry name" value="DNA repair protein MutS, domain I"/>
    <property type="match status" value="1"/>
</dbReference>
<evidence type="ECO:0000256" key="4">
    <source>
        <dbReference type="ARBA" id="ARBA00022840"/>
    </source>
</evidence>
<keyword evidence="3" id="KW-0227">DNA damage</keyword>
<evidence type="ECO:0000313" key="9">
    <source>
        <dbReference type="EMBL" id="QHS99119.1"/>
    </source>
</evidence>
<sequence>MGIHEQFYDIETNACKKYGEKTLVFMQCGSFFETYGYKKNGQFRNKYYSEYGKICDFCIKEKNLKYNDHDVWMIGFPDYCLEKYVPKMTREGFTVVIWVQSDDPTKIRYEKCVCSPGTDFDNNTKNITNYSMCMWIKKTTSTFLNKIPELICGMSAIDILTGDTHIFEYREKYFHNPTTFDEIERFYSSYNPNEILVIYETSDEEMKDILQFSQIDCEKIHMIRLDDKNNSHESAAKRCENQTYIKEQLNQFYDIQEYHVFCQTHRLDSHQLATQAFCFHLNFIYGCDPNLVRKIKKPLFDNKGDRLILGNHSLKQLNIIGNQQHKGVLSSVSKFINKCNTPMGKRKLHNTLINPTSNIEELQKQYEITQYVKDNYHVFQKTRKELQGIGDFERLYRKLILQRAAPAELSQFYNSLNAILNIYTTLGSDKRINEHIKCPNLSKKCNELMKKLNDNLILKEASKIDAVKFNVNIFKRGLFPTLDVIEKSYEESKDELECLRLYMEKFIVKYKGKKTNQMIKYHETDKNGLFLSITSNRSMILKEELKKGTYQGNPIRYISSYNNEQRIMTFNPYNVSYVKHTKSNLRLDSIQLNKLYYSIFNKKESLKAELSIVYKNFIISLQEYSDQIETIVRYVTELDMIITKAYLANKFNYCMPVIDTNASQSFINAKEMRHILIENLQEEEIYVANDIELGKGTEQNGMLLYGTNAVGKSSLIRSVGICVIMAQAGLFVPCSEFIYKPYKSIFTRILGNDNLFKGLSTFAVEMSELRTILNNSTKNSLVLGDELCSGTETTSATSIFMAGVVQLHARESSFIFATHFHEITNETRLKTLDTLSFKHMTVYYDAEEDCLVYNRKLQDGPGISMYGLEVCKSLHLPNDFLELANTIRKERSDDKCILSRKQTRYNKKKLKGICEQCGDKGVDVHHLVPQKMSDDNGFIGTFHKNHKANIMNLCKSCHKIETKKNSKKRRVKTTKGMRVLHLWKFKTPTL</sequence>
<dbReference type="PANTHER" id="PTHR11361:SF34">
    <property type="entry name" value="DNA MISMATCH REPAIR PROTEIN MSH1, MITOCHONDRIAL"/>
    <property type="match status" value="1"/>
</dbReference>
<accession>A0A6C0C5R1</accession>
<dbReference type="SUPFAM" id="SSF52540">
    <property type="entry name" value="P-loop containing nucleoside triphosphate hydrolases"/>
    <property type="match status" value="1"/>
</dbReference>
<dbReference type="GO" id="GO:0006298">
    <property type="term" value="P:mismatch repair"/>
    <property type="evidence" value="ECO:0007669"/>
    <property type="project" value="InterPro"/>
</dbReference>
<evidence type="ECO:0000256" key="2">
    <source>
        <dbReference type="ARBA" id="ARBA00022741"/>
    </source>
</evidence>
<dbReference type="InterPro" id="IPR007696">
    <property type="entry name" value="DNA_mismatch_repair_MutS_core"/>
</dbReference>
<dbReference type="Gene3D" id="1.10.1420.10">
    <property type="match status" value="1"/>
</dbReference>
<keyword evidence="5" id="KW-0238">DNA-binding</keyword>
<dbReference type="Pfam" id="PF00488">
    <property type="entry name" value="MutS_V"/>
    <property type="match status" value="1"/>
</dbReference>
<dbReference type="InterPro" id="IPR007695">
    <property type="entry name" value="DNA_mismatch_repair_MutS-lik_N"/>
</dbReference>
<dbReference type="Gene3D" id="3.40.50.300">
    <property type="entry name" value="P-loop containing nucleotide triphosphate hydrolases"/>
    <property type="match status" value="1"/>
</dbReference>
<organism evidence="9">
    <name type="scientific">viral metagenome</name>
    <dbReference type="NCBI Taxonomy" id="1070528"/>
    <lineage>
        <taxon>unclassified sequences</taxon>
        <taxon>metagenomes</taxon>
        <taxon>organismal metagenomes</taxon>
    </lineage>
</organism>
<reference evidence="9" key="1">
    <citation type="journal article" date="2020" name="Nature">
        <title>Giant virus diversity and host interactions through global metagenomics.</title>
        <authorList>
            <person name="Schulz F."/>
            <person name="Roux S."/>
            <person name="Paez-Espino D."/>
            <person name="Jungbluth S."/>
            <person name="Walsh D.A."/>
            <person name="Denef V.J."/>
            <person name="McMahon K.D."/>
            <person name="Konstantinidis K.T."/>
            <person name="Eloe-Fadrosh E.A."/>
            <person name="Kyrpides N.C."/>
            <person name="Woyke T."/>
        </authorList>
    </citation>
    <scope>NUCLEOTIDE SEQUENCE</scope>
    <source>
        <strain evidence="9">GVMAG-M-3300020185-33</strain>
    </source>
</reference>
<keyword evidence="2" id="KW-0547">Nucleotide-binding</keyword>
<dbReference type="PANTHER" id="PTHR11361">
    <property type="entry name" value="DNA MISMATCH REPAIR PROTEIN MUTS FAMILY MEMBER"/>
    <property type="match status" value="1"/>
</dbReference>
<dbReference type="GO" id="GO:0030983">
    <property type="term" value="F:mismatched DNA binding"/>
    <property type="evidence" value="ECO:0007669"/>
    <property type="project" value="InterPro"/>
</dbReference>
<dbReference type="Gene3D" id="3.40.1170.10">
    <property type="entry name" value="DNA repair protein MutS, domain I"/>
    <property type="match status" value="1"/>
</dbReference>
<dbReference type="InterPro" id="IPR027417">
    <property type="entry name" value="P-loop_NTPase"/>
</dbReference>
<dbReference type="InterPro" id="IPR045076">
    <property type="entry name" value="MutS"/>
</dbReference>
<name>A0A6C0C5R1_9ZZZZ</name>
<evidence type="ECO:0000259" key="7">
    <source>
        <dbReference type="SMART" id="SM00533"/>
    </source>
</evidence>
<dbReference type="SMART" id="SM00533">
    <property type="entry name" value="MUTSd"/>
    <property type="match status" value="1"/>
</dbReference>
<evidence type="ECO:0000256" key="3">
    <source>
        <dbReference type="ARBA" id="ARBA00022763"/>
    </source>
</evidence>
<dbReference type="Pfam" id="PF01624">
    <property type="entry name" value="MutS_I"/>
    <property type="match status" value="1"/>
</dbReference>
<keyword evidence="6" id="KW-0234">DNA repair</keyword>
<evidence type="ECO:0000256" key="1">
    <source>
        <dbReference type="ARBA" id="ARBA00006271"/>
    </source>
</evidence>
<dbReference type="PIRSF" id="PIRSF037677">
    <property type="entry name" value="DNA_mis_repair_Msh6"/>
    <property type="match status" value="1"/>
</dbReference>
<dbReference type="AlphaFoldDB" id="A0A6C0C5R1"/>
<keyword evidence="4" id="KW-0067">ATP-binding</keyword>
<dbReference type="InterPro" id="IPR000432">
    <property type="entry name" value="DNA_mismatch_repair_MutS_C"/>
</dbReference>
<dbReference type="InterPro" id="IPR036187">
    <property type="entry name" value="DNA_mismatch_repair_MutS_sf"/>
</dbReference>
<dbReference type="InterPro" id="IPR017261">
    <property type="entry name" value="DNA_mismatch_repair_MutS/MSH"/>
</dbReference>
<feature type="domain" description="DNA mismatch repair proteins mutS family" evidence="8">
    <location>
        <begin position="699"/>
        <end position="889"/>
    </location>
</feature>
<comment type="similarity">
    <text evidence="1">Belongs to the DNA mismatch repair MutS family.</text>
</comment>
<protein>
    <recommendedName>
        <fullName evidence="10">DNA mismatch repair proteins mutS family domain-containing protein</fullName>
    </recommendedName>
</protein>
<evidence type="ECO:0000256" key="5">
    <source>
        <dbReference type="ARBA" id="ARBA00023125"/>
    </source>
</evidence>